<evidence type="ECO:0000256" key="1">
    <source>
        <dbReference type="SAM" id="SignalP"/>
    </source>
</evidence>
<reference evidence="3 4" key="1">
    <citation type="submission" date="2016-10" db="EMBL/GenBank/DDBJ databases">
        <authorList>
            <person name="de Groot N.N."/>
        </authorList>
    </citation>
    <scope>NUCLEOTIDE SEQUENCE [LARGE SCALE GENOMIC DNA]</scope>
    <source>
        <strain evidence="3 4">DSM 21039</strain>
    </source>
</reference>
<evidence type="ECO:0000259" key="2">
    <source>
        <dbReference type="SMART" id="SM00014"/>
    </source>
</evidence>
<name>A0A1H7SHY3_9BACT</name>
<dbReference type="STRING" id="573321.SAMN04488505_102940"/>
<dbReference type="Proteomes" id="UP000198984">
    <property type="component" value="Unassembled WGS sequence"/>
</dbReference>
<dbReference type="Pfam" id="PF01569">
    <property type="entry name" value="PAP2"/>
    <property type="match status" value="1"/>
</dbReference>
<dbReference type="AlphaFoldDB" id="A0A1H7SHY3"/>
<dbReference type="SMART" id="SM00014">
    <property type="entry name" value="acidPPc"/>
    <property type="match status" value="1"/>
</dbReference>
<keyword evidence="4" id="KW-1185">Reference proteome</keyword>
<feature type="domain" description="Phosphatidic acid phosphatase type 2/haloperoxidase" evidence="2">
    <location>
        <begin position="128"/>
        <end position="229"/>
    </location>
</feature>
<dbReference type="PANTHER" id="PTHR14969">
    <property type="entry name" value="SPHINGOSINE-1-PHOSPHATE PHOSPHOHYDROLASE"/>
    <property type="match status" value="1"/>
</dbReference>
<feature type="chain" id="PRO_5011760392" evidence="1">
    <location>
        <begin position="22"/>
        <end position="270"/>
    </location>
</feature>
<dbReference type="SUPFAM" id="SSF48317">
    <property type="entry name" value="Acid phosphatase/Vanadium-dependent haloperoxidase"/>
    <property type="match status" value="1"/>
</dbReference>
<dbReference type="RefSeq" id="WP_238386559.1">
    <property type="nucleotide sequence ID" value="NZ_FOBB01000002.1"/>
</dbReference>
<accession>A0A1H7SHY3</accession>
<protein>
    <submittedName>
        <fullName evidence="3">PAP2 superfamily protein</fullName>
    </submittedName>
</protein>
<dbReference type="InterPro" id="IPR000326">
    <property type="entry name" value="PAP2/HPO"/>
</dbReference>
<keyword evidence="1" id="KW-0732">Signal</keyword>
<dbReference type="Gene3D" id="1.20.144.10">
    <property type="entry name" value="Phosphatidic acid phosphatase type 2/haloperoxidase"/>
    <property type="match status" value="1"/>
</dbReference>
<dbReference type="EMBL" id="FOBB01000002">
    <property type="protein sequence ID" value="SEL72123.1"/>
    <property type="molecule type" value="Genomic_DNA"/>
</dbReference>
<feature type="signal peptide" evidence="1">
    <location>
        <begin position="1"/>
        <end position="21"/>
    </location>
</feature>
<evidence type="ECO:0000313" key="4">
    <source>
        <dbReference type="Proteomes" id="UP000198984"/>
    </source>
</evidence>
<proteinExistence type="predicted"/>
<evidence type="ECO:0000313" key="3">
    <source>
        <dbReference type="EMBL" id="SEL72123.1"/>
    </source>
</evidence>
<sequence length="270" mass="29765">MKLHCLAVAACLCVSALRGQAQSLTARPDTAQPTTVHYHFSQLKLNPDVSYHAPRLRMSVAAGMVAYGFAALTAHPLKELNRSTKAEIQEHADYTTTIDNHLQWAPALAVYTLNAVGIKGAHNFRDRSIIYGISCAIMAGSTRFLKKATREQRPDGSNYLSFPSGHTATAFAAAEFMRMEYKDVSPWYGFAGYAAAATTGALRMYNNRHWFSDVVAGAGIGILSTQAAYVLYPHVNRLLHPHATRNRMLMLPYYDPTWRSTGLSLVVARN</sequence>
<organism evidence="3 4">
    <name type="scientific">Chitinophaga rupis</name>
    <dbReference type="NCBI Taxonomy" id="573321"/>
    <lineage>
        <taxon>Bacteria</taxon>
        <taxon>Pseudomonadati</taxon>
        <taxon>Bacteroidota</taxon>
        <taxon>Chitinophagia</taxon>
        <taxon>Chitinophagales</taxon>
        <taxon>Chitinophagaceae</taxon>
        <taxon>Chitinophaga</taxon>
    </lineage>
</organism>
<dbReference type="InterPro" id="IPR036938">
    <property type="entry name" value="PAP2/HPO_sf"/>
</dbReference>
<gene>
    <name evidence="3" type="ORF">SAMN04488505_102940</name>
</gene>
<dbReference type="PANTHER" id="PTHR14969:SF13">
    <property type="entry name" value="AT30094P"/>
    <property type="match status" value="1"/>
</dbReference>